<feature type="region of interest" description="Disordered" evidence="1">
    <location>
        <begin position="94"/>
        <end position="181"/>
    </location>
</feature>
<evidence type="ECO:0000256" key="1">
    <source>
        <dbReference type="SAM" id="MobiDB-lite"/>
    </source>
</evidence>
<evidence type="ECO:0000313" key="2">
    <source>
        <dbReference type="EMBL" id="KIW07409.1"/>
    </source>
</evidence>
<dbReference type="Proteomes" id="UP000053259">
    <property type="component" value="Unassembled WGS sequence"/>
</dbReference>
<gene>
    <name evidence="2" type="ORF">PV09_02252</name>
</gene>
<dbReference type="VEuPathDB" id="FungiDB:PV09_02252"/>
<dbReference type="HOGENOM" id="CLU_1332838_0_0_1"/>
<protein>
    <submittedName>
        <fullName evidence="2">Uncharacterized protein</fullName>
    </submittedName>
</protein>
<dbReference type="GeneID" id="27310225"/>
<evidence type="ECO:0000313" key="3">
    <source>
        <dbReference type="Proteomes" id="UP000053259"/>
    </source>
</evidence>
<dbReference type="EMBL" id="KN847533">
    <property type="protein sequence ID" value="KIW07409.1"/>
    <property type="molecule type" value="Genomic_DNA"/>
</dbReference>
<dbReference type="RefSeq" id="XP_016217278.1">
    <property type="nucleotide sequence ID" value="XM_016355262.1"/>
</dbReference>
<accession>A0A0D2B863</accession>
<sequence length="206" mass="22489">MGVRGGASEDTPFGGISTRRSWLPPRLARTRRPRWSGRDEAARLMLRGADKAECRQRAGQIQASSSRGCGRTRALAGAGSESCAVGCWQESRGQRLSAGGRASGRGKGQGASRRCHRRPQHDSSTTPARLQHDAGGDARPRENNRRRLCGACALMKRRRSTPNRGGAMPVPEPARPGDWPLRWRGVPIRRARLPSPGQPPFARRDC</sequence>
<reference evidence="2 3" key="1">
    <citation type="submission" date="2015-01" db="EMBL/GenBank/DDBJ databases">
        <title>The Genome Sequence of Ochroconis gallopava CBS43764.</title>
        <authorList>
            <consortium name="The Broad Institute Genomics Platform"/>
            <person name="Cuomo C."/>
            <person name="de Hoog S."/>
            <person name="Gorbushina A."/>
            <person name="Stielow B."/>
            <person name="Teixiera M."/>
            <person name="Abouelleil A."/>
            <person name="Chapman S.B."/>
            <person name="Priest M."/>
            <person name="Young S.K."/>
            <person name="Wortman J."/>
            <person name="Nusbaum C."/>
            <person name="Birren B."/>
        </authorList>
    </citation>
    <scope>NUCLEOTIDE SEQUENCE [LARGE SCALE GENOMIC DNA]</scope>
    <source>
        <strain evidence="2 3">CBS 43764</strain>
    </source>
</reference>
<dbReference type="AlphaFoldDB" id="A0A0D2B863"/>
<feature type="region of interest" description="Disordered" evidence="1">
    <location>
        <begin position="1"/>
        <end position="35"/>
    </location>
</feature>
<feature type="compositionally biased region" description="Basic and acidic residues" evidence="1">
    <location>
        <begin position="130"/>
        <end position="145"/>
    </location>
</feature>
<keyword evidence="3" id="KW-1185">Reference proteome</keyword>
<organism evidence="2 3">
    <name type="scientific">Verruconis gallopava</name>
    <dbReference type="NCBI Taxonomy" id="253628"/>
    <lineage>
        <taxon>Eukaryota</taxon>
        <taxon>Fungi</taxon>
        <taxon>Dikarya</taxon>
        <taxon>Ascomycota</taxon>
        <taxon>Pezizomycotina</taxon>
        <taxon>Dothideomycetes</taxon>
        <taxon>Pleosporomycetidae</taxon>
        <taxon>Venturiales</taxon>
        <taxon>Sympoventuriaceae</taxon>
        <taxon>Verruconis</taxon>
    </lineage>
</organism>
<name>A0A0D2B863_9PEZI</name>
<dbReference type="InParanoid" id="A0A0D2B863"/>
<proteinExistence type="predicted"/>